<keyword evidence="1" id="KW-0175">Coiled coil</keyword>
<reference evidence="3" key="1">
    <citation type="journal article" date="2022" name="Int. J. Mol. Sci.">
        <title>Draft Genome of Tanacetum Coccineum: Genomic Comparison of Closely Related Tanacetum-Family Plants.</title>
        <authorList>
            <person name="Yamashiro T."/>
            <person name="Shiraishi A."/>
            <person name="Nakayama K."/>
            <person name="Satake H."/>
        </authorList>
    </citation>
    <scope>NUCLEOTIDE SEQUENCE</scope>
</reference>
<dbReference type="Proteomes" id="UP001151760">
    <property type="component" value="Unassembled WGS sequence"/>
</dbReference>
<dbReference type="EMBL" id="BQNB010011267">
    <property type="protein sequence ID" value="GJS88368.1"/>
    <property type="molecule type" value="Genomic_DNA"/>
</dbReference>
<reference evidence="3" key="2">
    <citation type="submission" date="2022-01" db="EMBL/GenBank/DDBJ databases">
        <authorList>
            <person name="Yamashiro T."/>
            <person name="Shiraishi A."/>
            <person name="Satake H."/>
            <person name="Nakayama K."/>
        </authorList>
    </citation>
    <scope>NUCLEOTIDE SEQUENCE</scope>
</reference>
<gene>
    <name evidence="3" type="ORF">Tco_0771004</name>
</gene>
<proteinExistence type="predicted"/>
<feature type="coiled-coil region" evidence="1">
    <location>
        <begin position="42"/>
        <end position="69"/>
    </location>
</feature>
<sequence length="253" mass="28725">MDRESAKNGEWVKISMGKVHTLLDMEDNDERTSFINYLCIDLNYVEEQKNNLLLEHKDLIQELNTCKEQRLVLKQAKHDFITMQHVNTETFKEKENFSIELKGSNKVNQCISEQIPNQKEEFLGLNQITEDLFSSGETELTSIKFSSELQKADSSVPITKSSVNEYDSADECFCCTSLSSIEKLVDVEPDSGLKIIKSILKSKSTFKAEFLKGYTKNETTLTPAKVIKSVSDTKKNSALAEKHKSVKSKDDFS</sequence>
<evidence type="ECO:0000256" key="2">
    <source>
        <dbReference type="SAM" id="MobiDB-lite"/>
    </source>
</evidence>
<evidence type="ECO:0000256" key="1">
    <source>
        <dbReference type="SAM" id="Coils"/>
    </source>
</evidence>
<accession>A0ABQ4ZHK2</accession>
<protein>
    <submittedName>
        <fullName evidence="3">Uncharacterized protein</fullName>
    </submittedName>
</protein>
<evidence type="ECO:0000313" key="4">
    <source>
        <dbReference type="Proteomes" id="UP001151760"/>
    </source>
</evidence>
<comment type="caution">
    <text evidence="3">The sequence shown here is derived from an EMBL/GenBank/DDBJ whole genome shotgun (WGS) entry which is preliminary data.</text>
</comment>
<feature type="region of interest" description="Disordered" evidence="2">
    <location>
        <begin position="232"/>
        <end position="253"/>
    </location>
</feature>
<name>A0ABQ4ZHK2_9ASTR</name>
<keyword evidence="4" id="KW-1185">Reference proteome</keyword>
<evidence type="ECO:0000313" key="3">
    <source>
        <dbReference type="EMBL" id="GJS88368.1"/>
    </source>
</evidence>
<organism evidence="3 4">
    <name type="scientific">Tanacetum coccineum</name>
    <dbReference type="NCBI Taxonomy" id="301880"/>
    <lineage>
        <taxon>Eukaryota</taxon>
        <taxon>Viridiplantae</taxon>
        <taxon>Streptophyta</taxon>
        <taxon>Embryophyta</taxon>
        <taxon>Tracheophyta</taxon>
        <taxon>Spermatophyta</taxon>
        <taxon>Magnoliopsida</taxon>
        <taxon>eudicotyledons</taxon>
        <taxon>Gunneridae</taxon>
        <taxon>Pentapetalae</taxon>
        <taxon>asterids</taxon>
        <taxon>campanulids</taxon>
        <taxon>Asterales</taxon>
        <taxon>Asteraceae</taxon>
        <taxon>Asteroideae</taxon>
        <taxon>Anthemideae</taxon>
        <taxon>Anthemidinae</taxon>
        <taxon>Tanacetum</taxon>
    </lineage>
</organism>